<dbReference type="RefSeq" id="WP_104004310.1">
    <property type="nucleotide sequence ID" value="NZ_FNVQ01000003.1"/>
</dbReference>
<gene>
    <name evidence="5" type="ORF">SAMN05444390_103482</name>
</gene>
<dbReference type="SUPFAM" id="SSF51182">
    <property type="entry name" value="RmlC-like cupins"/>
    <property type="match status" value="1"/>
</dbReference>
<dbReference type="Gene3D" id="1.10.10.60">
    <property type="entry name" value="Homeodomain-like"/>
    <property type="match status" value="2"/>
</dbReference>
<dbReference type="GO" id="GO:0003700">
    <property type="term" value="F:DNA-binding transcription factor activity"/>
    <property type="evidence" value="ECO:0007669"/>
    <property type="project" value="InterPro"/>
</dbReference>
<dbReference type="InterPro" id="IPR018062">
    <property type="entry name" value="HTH_AraC-typ_CS"/>
</dbReference>
<name>A0A1H6CGC8_9GAMM</name>
<dbReference type="InterPro" id="IPR050204">
    <property type="entry name" value="AraC_XylS_family_regulators"/>
</dbReference>
<organism evidence="5 6">
    <name type="scientific">Marinobacterium lutimaris</name>
    <dbReference type="NCBI Taxonomy" id="568106"/>
    <lineage>
        <taxon>Bacteria</taxon>
        <taxon>Pseudomonadati</taxon>
        <taxon>Pseudomonadota</taxon>
        <taxon>Gammaproteobacteria</taxon>
        <taxon>Oceanospirillales</taxon>
        <taxon>Oceanospirillaceae</taxon>
        <taxon>Marinobacterium</taxon>
    </lineage>
</organism>
<reference evidence="5 6" key="1">
    <citation type="submission" date="2016-10" db="EMBL/GenBank/DDBJ databases">
        <authorList>
            <person name="de Groot N.N."/>
        </authorList>
    </citation>
    <scope>NUCLEOTIDE SEQUENCE [LARGE SCALE GENOMIC DNA]</scope>
    <source>
        <strain evidence="5 6">DSM 22012</strain>
    </source>
</reference>
<evidence type="ECO:0000313" key="5">
    <source>
        <dbReference type="EMBL" id="SEG72069.1"/>
    </source>
</evidence>
<dbReference type="PANTHER" id="PTHR46796:SF10">
    <property type="entry name" value="TRANSCRIPTIONAL ACTIVATOR FEAR"/>
    <property type="match status" value="1"/>
</dbReference>
<dbReference type="PANTHER" id="PTHR46796">
    <property type="entry name" value="HTH-TYPE TRANSCRIPTIONAL ACTIVATOR RHAS-RELATED"/>
    <property type="match status" value="1"/>
</dbReference>
<feature type="domain" description="HTH araC/xylS-type" evidence="4">
    <location>
        <begin position="141"/>
        <end position="239"/>
    </location>
</feature>
<dbReference type="OrthoDB" id="5740883at2"/>
<dbReference type="InterPro" id="IPR011051">
    <property type="entry name" value="RmlC_Cupin_sf"/>
</dbReference>
<keyword evidence="3" id="KW-0804">Transcription</keyword>
<sequence>MQAQLEVRSYSAEVNRHSHRYHQLVLPVSGSLEIEIGSQGGEVAAHRAAVIHAGETHCFQAQGANRFLVADLPLNCSDKLEPLPAFLSLNADTLEYAAILGRMLQKPANADALQRASCDLLLELLSRHTTDLNQSIDRRLLLAKTYLDETFAGPIKLEQLCAIAHLSRRQLHTLFLRQLGCAPSEYLLRLRMNHARRLLIETEESIQRVSEQCGYQNLAAFSDRFRRHFGVAPSHYRRRLH</sequence>
<dbReference type="InterPro" id="IPR020449">
    <property type="entry name" value="Tscrpt_reg_AraC-type_HTH"/>
</dbReference>
<evidence type="ECO:0000256" key="2">
    <source>
        <dbReference type="ARBA" id="ARBA00023125"/>
    </source>
</evidence>
<evidence type="ECO:0000313" key="6">
    <source>
        <dbReference type="Proteomes" id="UP000236745"/>
    </source>
</evidence>
<dbReference type="GO" id="GO:0043565">
    <property type="term" value="F:sequence-specific DNA binding"/>
    <property type="evidence" value="ECO:0007669"/>
    <property type="project" value="InterPro"/>
</dbReference>
<dbReference type="SMART" id="SM00342">
    <property type="entry name" value="HTH_ARAC"/>
    <property type="match status" value="1"/>
</dbReference>
<evidence type="ECO:0000256" key="3">
    <source>
        <dbReference type="ARBA" id="ARBA00023163"/>
    </source>
</evidence>
<proteinExistence type="predicted"/>
<dbReference type="Pfam" id="PF12833">
    <property type="entry name" value="HTH_18"/>
    <property type="match status" value="1"/>
</dbReference>
<dbReference type="SUPFAM" id="SSF46689">
    <property type="entry name" value="Homeodomain-like"/>
    <property type="match status" value="2"/>
</dbReference>
<keyword evidence="1" id="KW-0805">Transcription regulation</keyword>
<dbReference type="PROSITE" id="PS01124">
    <property type="entry name" value="HTH_ARAC_FAMILY_2"/>
    <property type="match status" value="1"/>
</dbReference>
<protein>
    <submittedName>
        <fullName evidence="5">Transcriptional regulator, AraC family</fullName>
    </submittedName>
</protein>
<accession>A0A1H6CGC8</accession>
<keyword evidence="6" id="KW-1185">Reference proteome</keyword>
<dbReference type="Proteomes" id="UP000236745">
    <property type="component" value="Unassembled WGS sequence"/>
</dbReference>
<dbReference type="InterPro" id="IPR014710">
    <property type="entry name" value="RmlC-like_jellyroll"/>
</dbReference>
<evidence type="ECO:0000256" key="1">
    <source>
        <dbReference type="ARBA" id="ARBA00023015"/>
    </source>
</evidence>
<dbReference type="PROSITE" id="PS00041">
    <property type="entry name" value="HTH_ARAC_FAMILY_1"/>
    <property type="match status" value="1"/>
</dbReference>
<keyword evidence="2" id="KW-0238">DNA-binding</keyword>
<dbReference type="Gene3D" id="2.60.120.10">
    <property type="entry name" value="Jelly Rolls"/>
    <property type="match status" value="1"/>
</dbReference>
<evidence type="ECO:0000259" key="4">
    <source>
        <dbReference type="PROSITE" id="PS01124"/>
    </source>
</evidence>
<dbReference type="EMBL" id="FNVQ01000003">
    <property type="protein sequence ID" value="SEG72069.1"/>
    <property type="molecule type" value="Genomic_DNA"/>
</dbReference>
<dbReference type="AlphaFoldDB" id="A0A1H6CGC8"/>
<dbReference type="InterPro" id="IPR009057">
    <property type="entry name" value="Homeodomain-like_sf"/>
</dbReference>
<dbReference type="PRINTS" id="PR00032">
    <property type="entry name" value="HTHARAC"/>
</dbReference>
<dbReference type="InterPro" id="IPR018060">
    <property type="entry name" value="HTH_AraC"/>
</dbReference>